<evidence type="ECO:0000256" key="1">
    <source>
        <dbReference type="SAM" id="MobiDB-lite"/>
    </source>
</evidence>
<gene>
    <name evidence="2" type="ORF">ACFU0X_19885</name>
</gene>
<dbReference type="InterPro" id="IPR011101">
    <property type="entry name" value="DUF5131"/>
</dbReference>
<organism evidence="2 3">
    <name type="scientific">Streptomyces cellulosae</name>
    <dbReference type="NCBI Taxonomy" id="1968"/>
    <lineage>
        <taxon>Bacteria</taxon>
        <taxon>Bacillati</taxon>
        <taxon>Actinomycetota</taxon>
        <taxon>Actinomycetes</taxon>
        <taxon>Kitasatosporales</taxon>
        <taxon>Streptomycetaceae</taxon>
        <taxon>Streptomyces</taxon>
    </lineage>
</organism>
<keyword evidence="3" id="KW-1185">Reference proteome</keyword>
<sequence>MATTTSIEWTQGPDGTPGKTWNPVVGCTRVSPGCDNCYAIGTARIRSGNPNPKIRDAYAGTTRRNLLDDNLDWTGKLNLLDDRLDQPYRWKKPYRVFVNSTSDLFHDQVPDLYLTRIFEVMEANPQHTFMILTKRHARMRSFLKRRHQQRLDYAAAFTNHPNEAMRTSPAAKDAHARAAHPPANIWIGVSVETQEWANTRIPVLLDTPAAVRFLSCEPLLGPVDLAQAVRVMGSERGHGLTASYVHAGGCCENKFHGIDWVIVGGESGPRARPMHVDWARSLRDQCAGAGIPYFFKQHGEFVCARVEDDDRFSGGRAYDNPLGGRSAATLRERGPSRTFRGSTTRLMEPGDATRHTVMLDRDTIAVRVGKKSAGRALDGREHNAFPDTP</sequence>
<dbReference type="RefSeq" id="WP_381727168.1">
    <property type="nucleotide sequence ID" value="NZ_JBHVBU010000054.1"/>
</dbReference>
<evidence type="ECO:0000313" key="2">
    <source>
        <dbReference type="EMBL" id="MFE7965260.1"/>
    </source>
</evidence>
<comment type="caution">
    <text evidence="2">The sequence shown here is derived from an EMBL/GenBank/DDBJ whole genome shotgun (WGS) entry which is preliminary data.</text>
</comment>
<feature type="region of interest" description="Disordered" evidence="1">
    <location>
        <begin position="1"/>
        <end position="20"/>
    </location>
</feature>
<evidence type="ECO:0000313" key="3">
    <source>
        <dbReference type="Proteomes" id="UP001600650"/>
    </source>
</evidence>
<dbReference type="Proteomes" id="UP001600650">
    <property type="component" value="Unassembled WGS sequence"/>
</dbReference>
<reference evidence="2 3" key="1">
    <citation type="submission" date="2024-09" db="EMBL/GenBank/DDBJ databases">
        <title>The Natural Products Discovery Center: Release of the First 8490 Sequenced Strains for Exploring Actinobacteria Biosynthetic Diversity.</title>
        <authorList>
            <person name="Kalkreuter E."/>
            <person name="Kautsar S.A."/>
            <person name="Yang D."/>
            <person name="Bader C.D."/>
            <person name="Teijaro C.N."/>
            <person name="Fluegel L."/>
            <person name="Davis C.M."/>
            <person name="Simpson J.R."/>
            <person name="Lauterbach L."/>
            <person name="Steele A.D."/>
            <person name="Gui C."/>
            <person name="Meng S."/>
            <person name="Li G."/>
            <person name="Viehrig K."/>
            <person name="Ye F."/>
            <person name="Su P."/>
            <person name="Kiefer A.F."/>
            <person name="Nichols A."/>
            <person name="Cepeda A.J."/>
            <person name="Yan W."/>
            <person name="Fan B."/>
            <person name="Jiang Y."/>
            <person name="Adhikari A."/>
            <person name="Zheng C.-J."/>
            <person name="Schuster L."/>
            <person name="Cowan T.M."/>
            <person name="Smanski M.J."/>
            <person name="Chevrette M.G."/>
            <person name="De Carvalho L.P.S."/>
            <person name="Shen B."/>
        </authorList>
    </citation>
    <scope>NUCLEOTIDE SEQUENCE [LARGE SCALE GENOMIC DNA]</scope>
    <source>
        <strain evidence="2 3">NPDC057399</strain>
    </source>
</reference>
<protein>
    <submittedName>
        <fullName evidence="2">Phage Gp37/Gp68 family protein</fullName>
    </submittedName>
</protein>
<accession>A0ABW6JIS5</accession>
<dbReference type="Pfam" id="PF07505">
    <property type="entry name" value="DUF5131"/>
    <property type="match status" value="1"/>
</dbReference>
<proteinExistence type="predicted"/>
<name>A0ABW6JIS5_STRCE</name>
<dbReference type="EMBL" id="JBHVBU010000054">
    <property type="protein sequence ID" value="MFE7965260.1"/>
    <property type="molecule type" value="Genomic_DNA"/>
</dbReference>